<proteinExistence type="predicted"/>
<organism evidence="1">
    <name type="scientific">Anguilla anguilla</name>
    <name type="common">European freshwater eel</name>
    <name type="synonym">Muraena anguilla</name>
    <dbReference type="NCBI Taxonomy" id="7936"/>
    <lineage>
        <taxon>Eukaryota</taxon>
        <taxon>Metazoa</taxon>
        <taxon>Chordata</taxon>
        <taxon>Craniata</taxon>
        <taxon>Vertebrata</taxon>
        <taxon>Euteleostomi</taxon>
        <taxon>Actinopterygii</taxon>
        <taxon>Neopterygii</taxon>
        <taxon>Teleostei</taxon>
        <taxon>Anguilliformes</taxon>
        <taxon>Anguillidae</taxon>
        <taxon>Anguilla</taxon>
    </lineage>
</organism>
<reference evidence="1" key="2">
    <citation type="journal article" date="2015" name="Fish Shellfish Immunol.">
        <title>Early steps in the European eel (Anguilla anguilla)-Vibrio vulnificus interaction in the gills: Role of the RtxA13 toxin.</title>
        <authorList>
            <person name="Callol A."/>
            <person name="Pajuelo D."/>
            <person name="Ebbesson L."/>
            <person name="Teles M."/>
            <person name="MacKenzie S."/>
            <person name="Amaro C."/>
        </authorList>
    </citation>
    <scope>NUCLEOTIDE SEQUENCE</scope>
</reference>
<protein>
    <submittedName>
        <fullName evidence="1">Uncharacterized protein</fullName>
    </submittedName>
</protein>
<dbReference type="EMBL" id="GBXM01011001">
    <property type="protein sequence ID" value="JAH97576.1"/>
    <property type="molecule type" value="Transcribed_RNA"/>
</dbReference>
<name>A0A0E9X530_ANGAN</name>
<dbReference type="AlphaFoldDB" id="A0A0E9X530"/>
<reference evidence="1" key="1">
    <citation type="submission" date="2014-11" db="EMBL/GenBank/DDBJ databases">
        <authorList>
            <person name="Amaro Gonzalez C."/>
        </authorList>
    </citation>
    <scope>NUCLEOTIDE SEQUENCE</scope>
</reference>
<evidence type="ECO:0000313" key="1">
    <source>
        <dbReference type="EMBL" id="JAH97576.1"/>
    </source>
</evidence>
<accession>A0A0E9X530</accession>
<sequence length="51" mass="5839">MGCRGHKSDSVFQPVGCRGLKSCRICQSDWIVLMNCLHLLNQPFCTVLRRM</sequence>